<dbReference type="GO" id="GO:0006355">
    <property type="term" value="P:regulation of DNA-templated transcription"/>
    <property type="evidence" value="ECO:0007669"/>
    <property type="project" value="InterPro"/>
</dbReference>
<dbReference type="EMBL" id="NCVK01000060">
    <property type="protein sequence ID" value="ORO97979.1"/>
    <property type="molecule type" value="Genomic_DNA"/>
</dbReference>
<protein>
    <submittedName>
        <fullName evidence="1">RelB antitoxin</fullName>
    </submittedName>
</protein>
<reference evidence="1 2" key="1">
    <citation type="journal article" date="2016" name="Eur. J. Clin. Microbiol. Infect. Dis.">
        <title>Whole genome sequencing as a tool for phylogenetic analysis of clinical strains of Mitis group streptococci.</title>
        <authorList>
            <person name="Rasmussen L.H."/>
            <person name="Dargis R."/>
            <person name="Hojholt K."/>
            <person name="Christensen J.J."/>
            <person name="Skovgaard O."/>
            <person name="Justesen U.S."/>
            <person name="Rosenvinge F.S."/>
            <person name="Moser C."/>
            <person name="Lukjancenko O."/>
            <person name="Rasmussen S."/>
            <person name="Nielsen X.C."/>
        </authorList>
    </citation>
    <scope>NUCLEOTIDE SEQUENCE [LARGE SCALE GENOMIC DNA]</scope>
    <source>
        <strain evidence="1 2">OD_317805_11</strain>
    </source>
</reference>
<dbReference type="Proteomes" id="UP000193517">
    <property type="component" value="Unassembled WGS sequence"/>
</dbReference>
<sequence length="123" mass="14639">MVSREQSFFLPKKYKRYILAIYSIDWRYTMTTSLTKQYNFKINKSSMEQARAIIKEKGMTMTDAISLFIEQIVLEQDLPIKTAEDLHRERLIQELQAQSERALREYESGQGTSLDDMRLRYDL</sequence>
<accession>A0A1X1KF53</accession>
<name>A0A1X1KF53_STRMT</name>
<dbReference type="Pfam" id="PF04221">
    <property type="entry name" value="RelB"/>
    <property type="match status" value="1"/>
</dbReference>
<dbReference type="InterPro" id="IPR013321">
    <property type="entry name" value="Arc_rbn_hlx_hlx"/>
</dbReference>
<dbReference type="Gene3D" id="1.10.1220.10">
    <property type="entry name" value="Met repressor-like"/>
    <property type="match status" value="1"/>
</dbReference>
<gene>
    <name evidence="1" type="ORF">B7695_10420</name>
</gene>
<organism evidence="1 2">
    <name type="scientific">Streptococcus mitis</name>
    <dbReference type="NCBI Taxonomy" id="28037"/>
    <lineage>
        <taxon>Bacteria</taxon>
        <taxon>Bacillati</taxon>
        <taxon>Bacillota</taxon>
        <taxon>Bacilli</taxon>
        <taxon>Lactobacillales</taxon>
        <taxon>Streptococcaceae</taxon>
        <taxon>Streptococcus</taxon>
        <taxon>Streptococcus mitis group</taxon>
    </lineage>
</organism>
<evidence type="ECO:0000313" key="1">
    <source>
        <dbReference type="EMBL" id="ORO97979.1"/>
    </source>
</evidence>
<comment type="caution">
    <text evidence="1">The sequence shown here is derived from an EMBL/GenBank/DDBJ whole genome shotgun (WGS) entry which is preliminary data.</text>
</comment>
<dbReference type="OrthoDB" id="2221290at2"/>
<proteinExistence type="predicted"/>
<dbReference type="InterPro" id="IPR007337">
    <property type="entry name" value="RelB/DinJ"/>
</dbReference>
<evidence type="ECO:0000313" key="2">
    <source>
        <dbReference type="Proteomes" id="UP000193517"/>
    </source>
</evidence>
<dbReference type="AlphaFoldDB" id="A0A1X1KF53"/>